<evidence type="ECO:0000313" key="2">
    <source>
        <dbReference type="Proteomes" id="UP001457282"/>
    </source>
</evidence>
<keyword evidence="2" id="KW-1185">Reference proteome</keyword>
<dbReference type="AlphaFoldDB" id="A0AAW1WCA5"/>
<organism evidence="1 2">
    <name type="scientific">Rubus argutus</name>
    <name type="common">Southern blackberry</name>
    <dbReference type="NCBI Taxonomy" id="59490"/>
    <lineage>
        <taxon>Eukaryota</taxon>
        <taxon>Viridiplantae</taxon>
        <taxon>Streptophyta</taxon>
        <taxon>Embryophyta</taxon>
        <taxon>Tracheophyta</taxon>
        <taxon>Spermatophyta</taxon>
        <taxon>Magnoliopsida</taxon>
        <taxon>eudicotyledons</taxon>
        <taxon>Gunneridae</taxon>
        <taxon>Pentapetalae</taxon>
        <taxon>rosids</taxon>
        <taxon>fabids</taxon>
        <taxon>Rosales</taxon>
        <taxon>Rosaceae</taxon>
        <taxon>Rosoideae</taxon>
        <taxon>Rosoideae incertae sedis</taxon>
        <taxon>Rubus</taxon>
    </lineage>
</organism>
<dbReference type="EMBL" id="JBEDUW010000006">
    <property type="protein sequence ID" value="KAK9921619.1"/>
    <property type="molecule type" value="Genomic_DNA"/>
</dbReference>
<sequence length="93" mass="10017">MVMPAWTAIRDRSVALVETSGGVVVMQAAMGTTSTAWRGGTGESTGSSLGSCGLAVMAGLYKRRRCWNSEGREAAPSLLRWRRRCELVVDLLI</sequence>
<gene>
    <name evidence="1" type="ORF">M0R45_030123</name>
</gene>
<reference evidence="1 2" key="1">
    <citation type="journal article" date="2023" name="G3 (Bethesda)">
        <title>A chromosome-length genome assembly and annotation of blackberry (Rubus argutus, cv. 'Hillquist').</title>
        <authorList>
            <person name="Bruna T."/>
            <person name="Aryal R."/>
            <person name="Dudchenko O."/>
            <person name="Sargent D.J."/>
            <person name="Mead D."/>
            <person name="Buti M."/>
            <person name="Cavallini A."/>
            <person name="Hytonen T."/>
            <person name="Andres J."/>
            <person name="Pham M."/>
            <person name="Weisz D."/>
            <person name="Mascagni F."/>
            <person name="Usai G."/>
            <person name="Natali L."/>
            <person name="Bassil N."/>
            <person name="Fernandez G.E."/>
            <person name="Lomsadze A."/>
            <person name="Armour M."/>
            <person name="Olukolu B."/>
            <person name="Poorten T."/>
            <person name="Britton C."/>
            <person name="Davik J."/>
            <person name="Ashrafi H."/>
            <person name="Aiden E.L."/>
            <person name="Borodovsky M."/>
            <person name="Worthington M."/>
        </authorList>
    </citation>
    <scope>NUCLEOTIDE SEQUENCE [LARGE SCALE GENOMIC DNA]</scope>
    <source>
        <strain evidence="1">PI 553951</strain>
    </source>
</reference>
<protein>
    <submittedName>
        <fullName evidence="1">Uncharacterized protein</fullName>
    </submittedName>
</protein>
<evidence type="ECO:0000313" key="1">
    <source>
        <dbReference type="EMBL" id="KAK9921619.1"/>
    </source>
</evidence>
<accession>A0AAW1WCA5</accession>
<dbReference type="Proteomes" id="UP001457282">
    <property type="component" value="Unassembled WGS sequence"/>
</dbReference>
<name>A0AAW1WCA5_RUBAR</name>
<proteinExistence type="predicted"/>
<comment type="caution">
    <text evidence="1">The sequence shown here is derived from an EMBL/GenBank/DDBJ whole genome shotgun (WGS) entry which is preliminary data.</text>
</comment>